<sequence length="982" mass="111805">MSRRKCVPTANTTTYSHLFSLSDVDPQPQNKRITGYVDRISGDGRCIHRQPNQAEDTQGAPEESFTYERYDVGAGLDDYNESYVECPKTTKQSKPGDRSLYDWPATKVNLYNSEMLGHDPHKRCTTPEPSKSGFVTLHCNGIHDVLVDFCGCHLANASGPPEVQLLRVGWFPATHECPHTVATFAVLEQFHLETLQAKVTMYDFYTVLERLTNSCGLKPPDQYREWIRMCQEWRHLKLLKRGGRLTAYDCTSAAGTKPGKLAIECLACPRPGVNLPDDWQNSGDNKRHLYTFYLALDACFRLKRRLVSNELRDPGLGTGMTYILENEEYREYLRGVTDQKEMNTCSGLAALDYANTKFLRGYATMGVGMGVCARHEFVQPNGVGDLQRGERFANMDYILSSILHHKHPKIQNMVSYDIVCIWSKFLKDWMPKLPPLVRLIIIQALFSFVIPKMHIHAHLVQCQTIYSLNLTRWSAQTDSEGIERLGPPRRSGLSMVLLELGQVNWPGAREQLAEQQMAFEEFSREQAARIPAWKKKVEDFEADPTQPNPYEVKFHGTCIGLSKGILFADGGGEGLTEAQVRLRFSEEEKRQAELGVQCQIRVQAILKKANTTEMKIDLTVMRTTLSRRVAQFRKLQLTYMPAALVALGEMNIPEDQSIKNMPLVLLSAMLKVARDAGCMAGLADVEALMWDAQCLAALASLCNQLHIKSRLLVYKKNHSRHIGLHSEKYQMAWAVLSLLMETTNPQKLGWQPLKRDDIHCMEDLADLAQKAKRCKRASCRQRGTTDDDDMDVEEHDAEHIPENRRQVSWIWTVAGIAGTDAELEDALQIEWSKAYARTCRWQEEIELVEAEYEWIRLTFEYEARCWDERASVVPIGVIPRAKAEGAVAFAKEQASMFRNLRQLSKTVWTEEKVPRGKKRVHRLDPVPAVARLVLVMDAMEGGEEKRVQDEQREEEEEEEELFQTAVDSDDEEYLFLGAVEDE</sequence>
<comment type="caution">
    <text evidence="3">The sequence shown here is derived from an EMBL/GenBank/DDBJ whole genome shotgun (WGS) entry which is preliminary data.</text>
</comment>
<dbReference type="Proteomes" id="UP000620124">
    <property type="component" value="Unassembled WGS sequence"/>
</dbReference>
<accession>A0A8H6XRJ4</accession>
<proteinExistence type="predicted"/>
<dbReference type="OrthoDB" id="3214502at2759"/>
<protein>
    <submittedName>
        <fullName evidence="3">CxC2 domain-containing protein</fullName>
    </submittedName>
</protein>
<evidence type="ECO:0000259" key="2">
    <source>
        <dbReference type="Pfam" id="PF18803"/>
    </source>
</evidence>
<dbReference type="EMBL" id="JACAZI010000013">
    <property type="protein sequence ID" value="KAF7345872.1"/>
    <property type="molecule type" value="Genomic_DNA"/>
</dbReference>
<name>A0A8H6XRJ4_9AGAR</name>
<dbReference type="Pfam" id="PF18758">
    <property type="entry name" value="KDZ"/>
    <property type="match status" value="1"/>
</dbReference>
<evidence type="ECO:0000313" key="4">
    <source>
        <dbReference type="Proteomes" id="UP000620124"/>
    </source>
</evidence>
<dbReference type="AlphaFoldDB" id="A0A8H6XRJ4"/>
<dbReference type="Pfam" id="PF18803">
    <property type="entry name" value="CxC2"/>
    <property type="match status" value="1"/>
</dbReference>
<dbReference type="InterPro" id="IPR040521">
    <property type="entry name" value="KDZ"/>
</dbReference>
<reference evidence="3" key="1">
    <citation type="submission" date="2020-05" db="EMBL/GenBank/DDBJ databases">
        <title>Mycena genomes resolve the evolution of fungal bioluminescence.</title>
        <authorList>
            <person name="Tsai I.J."/>
        </authorList>
    </citation>
    <scope>NUCLEOTIDE SEQUENCE</scope>
    <source>
        <strain evidence="3">CCC161011</strain>
    </source>
</reference>
<feature type="compositionally biased region" description="Acidic residues" evidence="1">
    <location>
        <begin position="951"/>
        <end position="964"/>
    </location>
</feature>
<feature type="domain" description="CxC2-like cysteine cluster KDZ transposase-associated" evidence="2">
    <location>
        <begin position="116"/>
        <end position="216"/>
    </location>
</feature>
<evidence type="ECO:0000256" key="1">
    <source>
        <dbReference type="SAM" id="MobiDB-lite"/>
    </source>
</evidence>
<feature type="region of interest" description="Disordered" evidence="1">
    <location>
        <begin position="940"/>
        <end position="964"/>
    </location>
</feature>
<organism evidence="3 4">
    <name type="scientific">Mycena venus</name>
    <dbReference type="NCBI Taxonomy" id="2733690"/>
    <lineage>
        <taxon>Eukaryota</taxon>
        <taxon>Fungi</taxon>
        <taxon>Dikarya</taxon>
        <taxon>Basidiomycota</taxon>
        <taxon>Agaricomycotina</taxon>
        <taxon>Agaricomycetes</taxon>
        <taxon>Agaricomycetidae</taxon>
        <taxon>Agaricales</taxon>
        <taxon>Marasmiineae</taxon>
        <taxon>Mycenaceae</taxon>
        <taxon>Mycena</taxon>
    </lineage>
</organism>
<gene>
    <name evidence="3" type="ORF">MVEN_01609200</name>
</gene>
<keyword evidence="4" id="KW-1185">Reference proteome</keyword>
<evidence type="ECO:0000313" key="3">
    <source>
        <dbReference type="EMBL" id="KAF7345872.1"/>
    </source>
</evidence>
<dbReference type="InterPro" id="IPR041457">
    <property type="entry name" value="CxC2_KDZ-assoc"/>
</dbReference>